<feature type="binding site" evidence="13">
    <location>
        <position position="511"/>
    </location>
    <ligand>
        <name>ATP</name>
        <dbReference type="ChEBI" id="CHEBI:30616"/>
    </ligand>
</feature>
<gene>
    <name evidence="16" type="ORF">RFH988_LOCUS23354</name>
</gene>
<dbReference type="InterPro" id="IPR014709">
    <property type="entry name" value="Glutathione_synthase_C_euk"/>
</dbReference>
<sequence length="625" mass="73090">MSIKKEENGSMRLRWPIEDIVTFAKRYAITHGLLCLIPDNLDQATIVPFSLYPSPYSYSHFKFIWSIQTAYNRLYNRISLDDEILEKALSPVIPLDDFVERLWKLHRNCKRRQPIQLDIYRKKMSIKKEENGSMRLRWPIEDIVTFAKRYAITHGLLCLIPDNLDQATIVPFSLYPSPYSYSHFKFIWSIQTAYNRLYNRISLDDEILEKALSPVIPLDDFVERLWKLHRNCKRRQPIQLDIYRNDYMLDTKVDKMRQIEFNTISSAFAGLTGIVADLHKAILHYGIENCHVRELKLDEKYEKSSTIDLILPNEALKKSAEAMIKAFELYNNENACILFIIVPNERNVCDQNALIDEIQKLKPNIRFHLKTFEQLTNELLYDEKTFNIYLKSSYDEIAIVYYRAGYIPDHYINEKCWLIREYIEQSRAIKCPTIRSQLAGCKIVQTYLTNENIIEKYINNENLSKNIRSTFASMFAFDNNQTREKYINLLRQNPNSYVLKPNREGGGNNKYDDEILKLIENKENHLNSYIAMEKILPPKCTTCLIKPNGKHLLHVECINEIGIYGTMVTNVDTNEEYINDVIGYLVRTKTTDTNEGGVATGYSVLDCLDVSQNNNELSKIFSQEL</sequence>
<evidence type="ECO:0000256" key="9">
    <source>
        <dbReference type="ARBA" id="ARBA00022840"/>
    </source>
</evidence>
<comment type="pathway">
    <text evidence="1 12">Sulfur metabolism; glutathione biosynthesis; glutathione from L-cysteine and L-glutamate: step 2/2.</text>
</comment>
<evidence type="ECO:0000256" key="10">
    <source>
        <dbReference type="ARBA" id="ARBA00022842"/>
    </source>
</evidence>
<feature type="binding site" evidence="13">
    <location>
        <begin position="532"/>
        <end position="535"/>
    </location>
    <ligand>
        <name>ATP</name>
        <dbReference type="ChEBI" id="CHEBI:30616"/>
    </ligand>
</feature>
<evidence type="ECO:0000256" key="5">
    <source>
        <dbReference type="ARBA" id="ARBA00022598"/>
    </source>
</evidence>
<feature type="binding site" evidence="13">
    <location>
        <position position="595"/>
    </location>
    <ligand>
        <name>ATP</name>
        <dbReference type="ChEBI" id="CHEBI:30616"/>
    </ligand>
</feature>
<dbReference type="SUPFAM" id="SSF56059">
    <property type="entry name" value="Glutathione synthetase ATP-binding domain-like"/>
    <property type="match status" value="2"/>
</dbReference>
<dbReference type="Pfam" id="PF03917">
    <property type="entry name" value="GSH_synth_ATP"/>
    <property type="match status" value="2"/>
</dbReference>
<evidence type="ECO:0000256" key="8">
    <source>
        <dbReference type="ARBA" id="ARBA00022741"/>
    </source>
</evidence>
<evidence type="ECO:0000256" key="7">
    <source>
        <dbReference type="ARBA" id="ARBA00022723"/>
    </source>
</evidence>
<feature type="binding site" evidence="13">
    <location>
        <begin position="500"/>
        <end position="509"/>
    </location>
    <ligand>
        <name>ATP</name>
        <dbReference type="ChEBI" id="CHEBI:30616"/>
    </ligand>
</feature>
<dbReference type="InterPro" id="IPR037013">
    <property type="entry name" value="GSH-S_sub-bd_sf"/>
</dbReference>
<evidence type="ECO:0000256" key="2">
    <source>
        <dbReference type="ARBA" id="ARBA00010385"/>
    </source>
</evidence>
<dbReference type="Proteomes" id="UP000663882">
    <property type="component" value="Unassembled WGS sequence"/>
</dbReference>
<keyword evidence="8 12" id="KW-0547">Nucleotide-binding</keyword>
<dbReference type="InterPro" id="IPR014042">
    <property type="entry name" value="Glutathione_synthase_a-hlx"/>
</dbReference>
<evidence type="ECO:0000256" key="6">
    <source>
        <dbReference type="ARBA" id="ARBA00022684"/>
    </source>
</evidence>
<dbReference type="OrthoDB" id="2020073at2759"/>
<comment type="caution">
    <text evidence="16">The sequence shown here is derived from an EMBL/GenBank/DDBJ whole genome shotgun (WGS) entry which is preliminary data.</text>
</comment>
<feature type="binding site" evidence="13">
    <location>
        <position position="442"/>
    </location>
    <ligand>
        <name>ATP</name>
        <dbReference type="ChEBI" id="CHEBI:30616"/>
    </ligand>
</feature>
<dbReference type="Gene3D" id="1.10.1080.10">
    <property type="entry name" value="Glutathione Synthetase, Chain A, domain 3"/>
    <property type="match status" value="2"/>
</dbReference>
<feature type="binding site" evidence="13">
    <location>
        <position position="351"/>
    </location>
    <ligand>
        <name>substrate</name>
    </ligand>
</feature>
<dbReference type="InterPro" id="IPR016185">
    <property type="entry name" value="PreATP-grasp_dom_sf"/>
</dbReference>
<evidence type="ECO:0000256" key="11">
    <source>
        <dbReference type="ARBA" id="ARBA00048871"/>
    </source>
</evidence>
<dbReference type="PIRSF" id="PIRSF001558">
    <property type="entry name" value="GSHase"/>
    <property type="match status" value="1"/>
</dbReference>
<reference evidence="16" key="1">
    <citation type="submission" date="2021-02" db="EMBL/GenBank/DDBJ databases">
        <authorList>
            <person name="Nowell W R."/>
        </authorList>
    </citation>
    <scope>NUCLEOTIDE SEQUENCE</scope>
</reference>
<dbReference type="InterPro" id="IPR014049">
    <property type="entry name" value="Glutathione_synthase_N_euk"/>
</dbReference>
<dbReference type="Gene3D" id="3.30.1490.50">
    <property type="match status" value="1"/>
</dbReference>
<accession>A0A814URI4</accession>
<keyword evidence="9 12" id="KW-0067">ATP-binding</keyword>
<comment type="similarity">
    <text evidence="2 12">Belongs to the eukaryotic GSH synthase family.</text>
</comment>
<dbReference type="NCBIfam" id="TIGR01986">
    <property type="entry name" value="glut_syn_euk"/>
    <property type="match status" value="1"/>
</dbReference>
<dbReference type="GO" id="GO:0005829">
    <property type="term" value="C:cytosol"/>
    <property type="evidence" value="ECO:0007669"/>
    <property type="project" value="TreeGrafter"/>
</dbReference>
<dbReference type="GO" id="GO:0005524">
    <property type="term" value="F:ATP binding"/>
    <property type="evidence" value="ECO:0007669"/>
    <property type="project" value="UniProtKB-UniRule"/>
</dbReference>
<name>A0A814URI4_9BILA</name>
<dbReference type="AlphaFoldDB" id="A0A814URI4"/>
<organism evidence="16 17">
    <name type="scientific">Rotaria sordida</name>
    <dbReference type="NCBI Taxonomy" id="392033"/>
    <lineage>
        <taxon>Eukaryota</taxon>
        <taxon>Metazoa</taxon>
        <taxon>Spiralia</taxon>
        <taxon>Gnathifera</taxon>
        <taxon>Rotifera</taxon>
        <taxon>Eurotatoria</taxon>
        <taxon>Bdelloidea</taxon>
        <taxon>Philodinida</taxon>
        <taxon>Philodinidae</taxon>
        <taxon>Rotaria</taxon>
    </lineage>
</organism>
<evidence type="ECO:0000256" key="14">
    <source>
        <dbReference type="PIRSR" id="PIRSR001558-2"/>
    </source>
</evidence>
<keyword evidence="6 12" id="KW-0317">Glutathione biosynthesis</keyword>
<dbReference type="Gene3D" id="3.30.470.20">
    <property type="entry name" value="ATP-grasp fold, B domain"/>
    <property type="match status" value="1"/>
</dbReference>
<dbReference type="GO" id="GO:0043295">
    <property type="term" value="F:glutathione binding"/>
    <property type="evidence" value="ECO:0007669"/>
    <property type="project" value="UniProtKB-UniRule"/>
</dbReference>
<comment type="cofactor">
    <cofactor evidence="12 14">
        <name>Mg(2+)</name>
        <dbReference type="ChEBI" id="CHEBI:18420"/>
    </cofactor>
    <text evidence="12 14">Binds 1 Mg(2+) ion per subunit.</text>
</comment>
<dbReference type="UniPathway" id="UPA00142">
    <property type="reaction ID" value="UER00210"/>
</dbReference>
<evidence type="ECO:0000256" key="3">
    <source>
        <dbReference type="ARBA" id="ARBA00012214"/>
    </source>
</evidence>
<dbReference type="PANTHER" id="PTHR11130">
    <property type="entry name" value="GLUTATHIONE SYNTHETASE"/>
    <property type="match status" value="1"/>
</dbReference>
<dbReference type="EC" id="6.3.2.3" evidence="3 12"/>
<dbReference type="SUPFAM" id="SSF52440">
    <property type="entry name" value="PreATP-grasp domain"/>
    <property type="match status" value="1"/>
</dbReference>
<feature type="domain" description="Glutathione synthase substrate-binding" evidence="15">
    <location>
        <begin position="335"/>
        <end position="439"/>
    </location>
</feature>
<dbReference type="InterPro" id="IPR005615">
    <property type="entry name" value="Glutathione_synthase"/>
</dbReference>
<protein>
    <recommendedName>
        <fullName evidence="4 12">Glutathione synthetase</fullName>
        <shortName evidence="12">GSH-S</shortName>
        <ecNumber evidence="3 12">6.3.2.3</ecNumber>
    </recommendedName>
</protein>
<evidence type="ECO:0000259" key="15">
    <source>
        <dbReference type="Pfam" id="PF03199"/>
    </source>
</evidence>
<dbReference type="PANTHER" id="PTHR11130:SF0">
    <property type="entry name" value="GLUTATHIONE SYNTHETASE"/>
    <property type="match status" value="1"/>
</dbReference>
<dbReference type="InterPro" id="IPR004887">
    <property type="entry name" value="GSH_synth_subst-bd"/>
</dbReference>
<proteinExistence type="inferred from homology"/>
<dbReference type="Pfam" id="PF03199">
    <property type="entry name" value="GSH_synthase"/>
    <property type="match status" value="1"/>
</dbReference>
<dbReference type="Gene3D" id="3.40.50.1760">
    <property type="entry name" value="Glutathione synthase, substrate-binding domain superfamily, eukaryotic"/>
    <property type="match status" value="1"/>
</dbReference>
<evidence type="ECO:0000313" key="16">
    <source>
        <dbReference type="EMBL" id="CAF1178214.1"/>
    </source>
</evidence>
<feature type="binding site" evidence="13">
    <location>
        <position position="587"/>
    </location>
    <ligand>
        <name>substrate</name>
    </ligand>
</feature>
<evidence type="ECO:0000256" key="13">
    <source>
        <dbReference type="PIRSR" id="PIRSR001558-1"/>
    </source>
</evidence>
<evidence type="ECO:0000256" key="12">
    <source>
        <dbReference type="PIRNR" id="PIRNR001558"/>
    </source>
</evidence>
<evidence type="ECO:0000256" key="4">
    <source>
        <dbReference type="ARBA" id="ARBA00020821"/>
    </source>
</evidence>
<dbReference type="EMBL" id="CAJNOO010001617">
    <property type="protein sequence ID" value="CAF1178214.1"/>
    <property type="molecule type" value="Genomic_DNA"/>
</dbReference>
<keyword evidence="10 12" id="KW-0460">Magnesium</keyword>
<dbReference type="GO" id="GO:0004363">
    <property type="term" value="F:glutathione synthase activity"/>
    <property type="evidence" value="ECO:0007669"/>
    <property type="project" value="UniProtKB-UniRule"/>
</dbReference>
<dbReference type="Gene3D" id="3.30.1490.80">
    <property type="match status" value="1"/>
</dbReference>
<evidence type="ECO:0000256" key="1">
    <source>
        <dbReference type="ARBA" id="ARBA00004965"/>
    </source>
</evidence>
<feature type="binding site" evidence="13">
    <location>
        <position position="560"/>
    </location>
    <ligand>
        <name>ATP</name>
        <dbReference type="ChEBI" id="CHEBI:30616"/>
    </ligand>
</feature>
<dbReference type="GO" id="GO:0000287">
    <property type="term" value="F:magnesium ion binding"/>
    <property type="evidence" value="ECO:0007669"/>
    <property type="project" value="UniProtKB-UniRule"/>
</dbReference>
<feature type="binding site" evidence="13">
    <location>
        <position position="589"/>
    </location>
    <ligand>
        <name>ATP</name>
        <dbReference type="ChEBI" id="CHEBI:30616"/>
    </ligand>
</feature>
<evidence type="ECO:0000313" key="17">
    <source>
        <dbReference type="Proteomes" id="UP000663882"/>
    </source>
</evidence>
<keyword evidence="7 12" id="KW-0479">Metal-binding</keyword>
<keyword evidence="5 12" id="KW-0436">Ligase</keyword>
<comment type="catalytic activity">
    <reaction evidence="11">
        <text>gamma-L-glutamyl-L-cysteine + glycine + ATP = glutathione + ADP + phosphate + H(+)</text>
        <dbReference type="Rhea" id="RHEA:13557"/>
        <dbReference type="ChEBI" id="CHEBI:15378"/>
        <dbReference type="ChEBI" id="CHEBI:30616"/>
        <dbReference type="ChEBI" id="CHEBI:43474"/>
        <dbReference type="ChEBI" id="CHEBI:57305"/>
        <dbReference type="ChEBI" id="CHEBI:57925"/>
        <dbReference type="ChEBI" id="CHEBI:58173"/>
        <dbReference type="ChEBI" id="CHEBI:456216"/>
        <dbReference type="EC" id="6.3.2.3"/>
    </reaction>
    <physiologicalReaction direction="left-to-right" evidence="11">
        <dbReference type="Rhea" id="RHEA:13558"/>
    </physiologicalReaction>
</comment>
<feature type="binding site" evidence="14">
    <location>
        <position position="504"/>
    </location>
    <ligand>
        <name>Mg(2+)</name>
        <dbReference type="ChEBI" id="CHEBI:18420"/>
    </ligand>
</feature>